<dbReference type="Proteomes" id="UP000247647">
    <property type="component" value="Unassembled WGS sequence"/>
</dbReference>
<organism evidence="2 3">
    <name type="scientific">Aspergillus neoniger (strain CBS 115656)</name>
    <dbReference type="NCBI Taxonomy" id="1448310"/>
    <lineage>
        <taxon>Eukaryota</taxon>
        <taxon>Fungi</taxon>
        <taxon>Dikarya</taxon>
        <taxon>Ascomycota</taxon>
        <taxon>Pezizomycotina</taxon>
        <taxon>Eurotiomycetes</taxon>
        <taxon>Eurotiomycetidae</taxon>
        <taxon>Eurotiales</taxon>
        <taxon>Aspergillaceae</taxon>
        <taxon>Aspergillus</taxon>
        <taxon>Aspergillus subgen. Circumdati</taxon>
    </lineage>
</organism>
<keyword evidence="3" id="KW-1185">Reference proteome</keyword>
<dbReference type="EMBL" id="KZ821446">
    <property type="protein sequence ID" value="PYH39058.1"/>
    <property type="molecule type" value="Genomic_DNA"/>
</dbReference>
<dbReference type="PANTHER" id="PTHR33112:SF16">
    <property type="entry name" value="HETEROKARYON INCOMPATIBILITY DOMAIN-CONTAINING PROTEIN"/>
    <property type="match status" value="1"/>
</dbReference>
<dbReference type="OrthoDB" id="5125733at2759"/>
<evidence type="ECO:0000313" key="3">
    <source>
        <dbReference type="Proteomes" id="UP000247647"/>
    </source>
</evidence>
<evidence type="ECO:0000313" key="2">
    <source>
        <dbReference type="EMBL" id="PYH39058.1"/>
    </source>
</evidence>
<dbReference type="AlphaFoldDB" id="A0A318ZFM7"/>
<dbReference type="InterPro" id="IPR010730">
    <property type="entry name" value="HET"/>
</dbReference>
<dbReference type="PANTHER" id="PTHR33112">
    <property type="entry name" value="DOMAIN PROTEIN, PUTATIVE-RELATED"/>
    <property type="match status" value="1"/>
</dbReference>
<reference evidence="2" key="1">
    <citation type="submission" date="2016-12" db="EMBL/GenBank/DDBJ databases">
        <title>The genomes of Aspergillus section Nigri reveals drivers in fungal speciation.</title>
        <authorList>
            <consortium name="DOE Joint Genome Institute"/>
            <person name="Vesth T.C."/>
            <person name="Nybo J."/>
            <person name="Theobald S."/>
            <person name="Brandl J."/>
            <person name="Frisvad J.C."/>
            <person name="Nielsen K.F."/>
            <person name="Lyhne E.K."/>
            <person name="Kogle M.E."/>
            <person name="Kuo A."/>
            <person name="Riley R."/>
            <person name="Clum A."/>
            <person name="Nolan M."/>
            <person name="Lipzen A."/>
            <person name="Salamov A."/>
            <person name="Henrissat B."/>
            <person name="Wiebenga A."/>
            <person name="De Vries R.P."/>
            <person name="Grigoriev I.V."/>
            <person name="Mortensen U.H."/>
            <person name="Andersen M.R."/>
            <person name="Baker S.E."/>
        </authorList>
    </citation>
    <scope>NUCLEOTIDE SEQUENCE [LARGE SCALE GENOMIC DNA]</scope>
    <source>
        <strain evidence="2">CBS 115656</strain>
    </source>
</reference>
<sequence length="673" mass="76830">MVWAHHCHFWSQKSDIKYCVDTETHESDDCAFMPDDKGKRDPNICNDVGVIAKLNICTAKSAEIPERDAHLLEDVGRDELPFDLRSERCLSLAVSWLDKCCRKHAKCDGYEDGAHFLPTRVIDVGDSLIQPHLHVSADGETGKWAALSYCWGGDSNFILSASSVDNLRSGRSLATFPATLRDAVLVTRALGLRYLWIDSLCIFQDDSNDWAVEASRMSRIYRHAAVTIAATSAETADDGFLDKRAPYFSCPFPWRRWSHKSSVNDVSRAYPVVLRGYTDMVDKEPARHSRWATRGWTFQEELLSKRLLYYTKEEMIWKCRTGTVREPEKKPTTASIIEAPGPLPVPLPKPDKVCNAYFMPDPYLNWYLLLENYVSRDLKFERDRLPAIEALAEFFYAPLGEQYCAGLWRGDLLFGLLWSTHRNGHYPGPLASTAKCSEVRNLSYEYEHNRKIYAPVGVYSKQRKPSWSWIGTDTYVGLKWPRLRWLRKYKYLAKIVDYKAHGQLHGVFGHIKGAELTLEAPYRHLHLRLDSYSKSRWNLTRVVQRALIRPGPLESMRELAQVALARPGYLAETETSGSVIVPSSSTDFTLIQVAEVTNFDPPVLYLLILQPQTRSAASSSGTHRYRRVGLLRLRPYQGHPRHSIREAVTACLEREAYDEVTSEKWPIGSFVID</sequence>
<accession>A0A318ZFM7</accession>
<dbReference type="Pfam" id="PF06985">
    <property type="entry name" value="HET"/>
    <property type="match status" value="1"/>
</dbReference>
<gene>
    <name evidence="2" type="ORF">BO87DRAFT_403027</name>
</gene>
<name>A0A318ZFM7_ASPNB</name>
<dbReference type="GeneID" id="37128186"/>
<protein>
    <submittedName>
        <fullName evidence="2">HET-domain-containing protein</fullName>
    </submittedName>
</protein>
<feature type="domain" description="Heterokaryon incompatibility" evidence="1">
    <location>
        <begin position="144"/>
        <end position="300"/>
    </location>
</feature>
<proteinExistence type="predicted"/>
<evidence type="ECO:0000259" key="1">
    <source>
        <dbReference type="Pfam" id="PF06985"/>
    </source>
</evidence>
<dbReference type="RefSeq" id="XP_025484536.1">
    <property type="nucleotide sequence ID" value="XM_025625730.1"/>
</dbReference>